<name>A0A4Q1SJ40_9BACT</name>
<organism evidence="1 2">
    <name type="scientific">Silvibacterium dinghuense</name>
    <dbReference type="NCBI Taxonomy" id="1560006"/>
    <lineage>
        <taxon>Bacteria</taxon>
        <taxon>Pseudomonadati</taxon>
        <taxon>Acidobacteriota</taxon>
        <taxon>Terriglobia</taxon>
        <taxon>Terriglobales</taxon>
        <taxon>Acidobacteriaceae</taxon>
        <taxon>Silvibacterium</taxon>
    </lineage>
</organism>
<dbReference type="Proteomes" id="UP000290253">
    <property type="component" value="Unassembled WGS sequence"/>
</dbReference>
<gene>
    <name evidence="1" type="ORF">ESZ00_05945</name>
</gene>
<sequence>MELTSAPLDALAVVQNAPLMPCFERGTHGFAHTVDSALFSLAAMGIMPERITLLRAGRSAHADGMVIHQQPSPGTPLTNDVRIELAIAGLGFTHALPVGMWDSGGERTPGTREILSPLDDPLEKLRHWFREGAPMFRLSPDDQMACARWLSLFGLRAEEWPRDLWFPLASLVADLPGLSCRPDGCAIVLGSVLGLPVSGTAYRPTHQPLPESALSLLGSRSSQLGTNLVIGDAIEVLSTVVIEIGPVPLDVYERFAESEEGAALLARLLYLLMPMLHDYEVHWSVQDRTQPPQLGVIGANSRLGVNTHMGKGSGVRVC</sequence>
<dbReference type="Pfam" id="PF06996">
    <property type="entry name" value="T6SS_TssG"/>
    <property type="match status" value="1"/>
</dbReference>
<dbReference type="AlphaFoldDB" id="A0A4Q1SJ40"/>
<accession>A0A4Q1SJ40</accession>
<dbReference type="OrthoDB" id="108598at2"/>
<evidence type="ECO:0000313" key="1">
    <source>
        <dbReference type="EMBL" id="RXS97437.1"/>
    </source>
</evidence>
<reference evidence="1 2" key="1">
    <citation type="journal article" date="2016" name="Int. J. Syst. Evol. Microbiol.">
        <title>Acidipila dinghuensis sp. nov., an acidobacterium isolated from forest soil.</title>
        <authorList>
            <person name="Jiang Y.W."/>
            <person name="Wang J."/>
            <person name="Chen M.H."/>
            <person name="Lv Y.Y."/>
            <person name="Qiu L.H."/>
        </authorList>
    </citation>
    <scope>NUCLEOTIDE SEQUENCE [LARGE SCALE GENOMIC DNA]</scope>
    <source>
        <strain evidence="1 2">DHOF10</strain>
    </source>
</reference>
<dbReference type="RefSeq" id="WP_129207216.1">
    <property type="nucleotide sequence ID" value="NZ_BMGU01000001.1"/>
</dbReference>
<evidence type="ECO:0000313" key="2">
    <source>
        <dbReference type="Proteomes" id="UP000290253"/>
    </source>
</evidence>
<comment type="caution">
    <text evidence="1">The sequence shown here is derived from an EMBL/GenBank/DDBJ whole genome shotgun (WGS) entry which is preliminary data.</text>
</comment>
<dbReference type="InterPro" id="IPR010732">
    <property type="entry name" value="T6SS_TssG-like"/>
</dbReference>
<proteinExistence type="predicted"/>
<evidence type="ECO:0008006" key="3">
    <source>
        <dbReference type="Google" id="ProtNLM"/>
    </source>
</evidence>
<protein>
    <recommendedName>
        <fullName evidence="3">Type VI secretion system baseplate subunit TssG</fullName>
    </recommendedName>
</protein>
<dbReference type="EMBL" id="SDMK01000001">
    <property type="protein sequence ID" value="RXS97437.1"/>
    <property type="molecule type" value="Genomic_DNA"/>
</dbReference>
<keyword evidence="2" id="KW-1185">Reference proteome</keyword>